<dbReference type="KEGG" id="gmw:113512152"/>
<dbReference type="AlphaFoldDB" id="A0A6J3BYM4"/>
<dbReference type="RefSeq" id="XP_031765021.1">
    <property type="nucleotide sequence ID" value="XM_031909161.2"/>
</dbReference>
<feature type="signal peptide" evidence="1">
    <location>
        <begin position="1"/>
        <end position="20"/>
    </location>
</feature>
<dbReference type="PANTHER" id="PTHR11005">
    <property type="entry name" value="LYSOSOMAL ACID LIPASE-RELATED"/>
    <property type="match status" value="1"/>
</dbReference>
<dbReference type="Gene3D" id="3.40.50.1820">
    <property type="entry name" value="alpha/beta hydrolase"/>
    <property type="match status" value="2"/>
</dbReference>
<evidence type="ECO:0000259" key="2">
    <source>
        <dbReference type="Pfam" id="PF04083"/>
    </source>
</evidence>
<dbReference type="Proteomes" id="UP001652740">
    <property type="component" value="Unplaced"/>
</dbReference>
<keyword evidence="1" id="KW-0732">Signal</keyword>
<dbReference type="OrthoDB" id="9974421at2759"/>
<dbReference type="InParanoid" id="A0A6J3BYM4"/>
<sequence>MIIRSVLFVIFSEMLKVINGENCTLFERNAADIDNDMFEEIKDYADSGAFEALFNITAIESIYHEFKSIKYNEDIDLNITQLLYKYGYPAEQHEVQTSDGYLLNMFRIPNKGPVVFLMHGVFCSSDDYVTPGPDRGLAYLLADAGYDVWMGNARGTTHSRKHISLSPSCAEFWDFTWDEIGRYDLPVMIDYALNSTNQEQLIYIGHSQGPDITQINSTALPVIFGHMPAGVATKQFIHFTQLVQSAKFRQFDHGWRNIEKYGSTIPPDYPVEKITSPVAIFYSPNDWFGDIEDVEILIKKLPNLFKFVTVQYESFSHMDYLWARDVKELLYVDVLNVIEEYLNG</sequence>
<dbReference type="GO" id="GO:0006629">
    <property type="term" value="P:lipid metabolic process"/>
    <property type="evidence" value="ECO:0007669"/>
    <property type="project" value="InterPro"/>
</dbReference>
<evidence type="ECO:0000313" key="3">
    <source>
        <dbReference type="Proteomes" id="UP001652740"/>
    </source>
</evidence>
<name>A0A6J3BYM4_GALME</name>
<dbReference type="Pfam" id="PF04083">
    <property type="entry name" value="Abhydro_lipase"/>
    <property type="match status" value="1"/>
</dbReference>
<dbReference type="InterPro" id="IPR029058">
    <property type="entry name" value="AB_hydrolase_fold"/>
</dbReference>
<accession>A0A6J3BYM4</accession>
<dbReference type="GeneID" id="113512152"/>
<protein>
    <submittedName>
        <fullName evidence="4">Lipase 3-like</fullName>
    </submittedName>
</protein>
<gene>
    <name evidence="4" type="primary">LOC113512152</name>
</gene>
<feature type="domain" description="Partial AB-hydrolase lipase" evidence="2">
    <location>
        <begin position="79"/>
        <end position="130"/>
    </location>
</feature>
<dbReference type="InterPro" id="IPR006693">
    <property type="entry name" value="AB_hydrolase_lipase"/>
</dbReference>
<evidence type="ECO:0000256" key="1">
    <source>
        <dbReference type="SAM" id="SignalP"/>
    </source>
</evidence>
<reference evidence="4" key="1">
    <citation type="submission" date="2025-08" db="UniProtKB">
        <authorList>
            <consortium name="RefSeq"/>
        </authorList>
    </citation>
    <scope>IDENTIFICATION</scope>
    <source>
        <tissue evidence="4">Whole larvae</tissue>
    </source>
</reference>
<keyword evidence="3" id="KW-1185">Reference proteome</keyword>
<dbReference type="SUPFAM" id="SSF53474">
    <property type="entry name" value="alpha/beta-Hydrolases"/>
    <property type="match status" value="1"/>
</dbReference>
<organism evidence="3 4">
    <name type="scientific">Galleria mellonella</name>
    <name type="common">Greater wax moth</name>
    <dbReference type="NCBI Taxonomy" id="7137"/>
    <lineage>
        <taxon>Eukaryota</taxon>
        <taxon>Metazoa</taxon>
        <taxon>Ecdysozoa</taxon>
        <taxon>Arthropoda</taxon>
        <taxon>Hexapoda</taxon>
        <taxon>Insecta</taxon>
        <taxon>Pterygota</taxon>
        <taxon>Neoptera</taxon>
        <taxon>Endopterygota</taxon>
        <taxon>Lepidoptera</taxon>
        <taxon>Glossata</taxon>
        <taxon>Ditrysia</taxon>
        <taxon>Pyraloidea</taxon>
        <taxon>Pyralidae</taxon>
        <taxon>Galleriinae</taxon>
        <taxon>Galleria</taxon>
    </lineage>
</organism>
<feature type="chain" id="PRO_5026911730" evidence="1">
    <location>
        <begin position="21"/>
        <end position="344"/>
    </location>
</feature>
<evidence type="ECO:0000313" key="4">
    <source>
        <dbReference type="RefSeq" id="XP_031765021.1"/>
    </source>
</evidence>
<proteinExistence type="predicted"/>